<gene>
    <name evidence="5" type="ORF">PGB34_20405</name>
</gene>
<dbReference type="GO" id="GO:0009103">
    <property type="term" value="P:lipopolysaccharide biosynthetic process"/>
    <property type="evidence" value="ECO:0007669"/>
    <property type="project" value="UniProtKB-KW"/>
</dbReference>
<comment type="caution">
    <text evidence="5">The sequence shown here is derived from an EMBL/GenBank/DDBJ whole genome shotgun (WGS) entry which is preliminary data.</text>
</comment>
<reference evidence="5" key="1">
    <citation type="submission" date="2023-01" db="EMBL/GenBank/DDBJ databases">
        <title>Xenophilus mangrovi sp. nov., isolated from soil of Mangrove nature reserve.</title>
        <authorList>
            <person name="Xu S."/>
            <person name="Liu Z."/>
            <person name="Xu Y."/>
        </authorList>
    </citation>
    <scope>NUCLEOTIDE SEQUENCE</scope>
    <source>
        <strain evidence="5">YW8</strain>
    </source>
</reference>
<evidence type="ECO:0000259" key="4">
    <source>
        <dbReference type="Pfam" id="PF01755"/>
    </source>
</evidence>
<dbReference type="AlphaFoldDB" id="A0AAE3T0Z8"/>
<dbReference type="Pfam" id="PF01755">
    <property type="entry name" value="Glyco_transf_25"/>
    <property type="match status" value="1"/>
</dbReference>
<protein>
    <submittedName>
        <fullName evidence="5">Glycosyltransferase family 25 protein</fullName>
    </submittedName>
</protein>
<proteinExistence type="predicted"/>
<evidence type="ECO:0000256" key="2">
    <source>
        <dbReference type="ARBA" id="ARBA00005222"/>
    </source>
</evidence>
<dbReference type="InterPro" id="IPR002654">
    <property type="entry name" value="Glyco_trans_25"/>
</dbReference>
<dbReference type="RefSeq" id="WP_271429951.1">
    <property type="nucleotide sequence ID" value="NZ_JAQIPB010000011.1"/>
</dbReference>
<name>A0AAE3T0Z8_9BURK</name>
<evidence type="ECO:0000313" key="5">
    <source>
        <dbReference type="EMBL" id="MDA7418742.1"/>
    </source>
</evidence>
<sequence>MNGCFINLQRSSARREAMQAQLQALGLHGVTRLAAVDAADLHGAQAPHTVHGSRISAGEHACFLSHLAALEQGLPGSFHLVLEDDALLSPALPQLLRQAEALARLEAFDLVFLECMPYTSAPALLPLWRSLRQHLPPAAAGAPREALAGIEILEAKGLYNWGAVAYLATPRGLRSLPGLLRQALAAGPAQALDLTLSTLIEQGRLRAAVLAPFLATPRQGELGHSTITDRDRASENEVLGHALRRLFFAGPVDGLEAEVAPYRHAPLTDDPQLRLLADLMAQLFVITARQGREGAPRD</sequence>
<feature type="domain" description="Glycosyl transferase family 25" evidence="4">
    <location>
        <begin position="6"/>
        <end position="100"/>
    </location>
</feature>
<accession>A0AAE3T0Z8</accession>
<dbReference type="CDD" id="cd06532">
    <property type="entry name" value="Glyco_transf_25"/>
    <property type="match status" value="1"/>
</dbReference>
<comment type="pathway">
    <text evidence="1">Bacterial outer membrane biogenesis; lipooligosaccharide biosynthesis.</text>
</comment>
<organism evidence="5 6">
    <name type="scientific">Xenophilus arseniciresistens</name>
    <dbReference type="NCBI Taxonomy" id="1283306"/>
    <lineage>
        <taxon>Bacteria</taxon>
        <taxon>Pseudomonadati</taxon>
        <taxon>Pseudomonadota</taxon>
        <taxon>Betaproteobacteria</taxon>
        <taxon>Burkholderiales</taxon>
        <taxon>Comamonadaceae</taxon>
        <taxon>Xenophilus</taxon>
    </lineage>
</organism>
<evidence type="ECO:0000256" key="1">
    <source>
        <dbReference type="ARBA" id="ARBA00005068"/>
    </source>
</evidence>
<dbReference type="EMBL" id="JAQIPB010000011">
    <property type="protein sequence ID" value="MDA7418742.1"/>
    <property type="molecule type" value="Genomic_DNA"/>
</dbReference>
<keyword evidence="3" id="KW-0448">Lipopolysaccharide biosynthesis</keyword>
<dbReference type="Proteomes" id="UP001212602">
    <property type="component" value="Unassembled WGS sequence"/>
</dbReference>
<comment type="pathway">
    <text evidence="2">Glycan metabolism; lacto-N-neotetraose biosynthesis.</text>
</comment>
<keyword evidence="6" id="KW-1185">Reference proteome</keyword>
<evidence type="ECO:0000313" key="6">
    <source>
        <dbReference type="Proteomes" id="UP001212602"/>
    </source>
</evidence>
<evidence type="ECO:0000256" key="3">
    <source>
        <dbReference type="ARBA" id="ARBA00022985"/>
    </source>
</evidence>